<evidence type="ECO:0000256" key="6">
    <source>
        <dbReference type="ARBA" id="ARBA00022827"/>
    </source>
</evidence>
<dbReference type="Pfam" id="PF00037">
    <property type="entry name" value="Fer4"/>
    <property type="match status" value="1"/>
</dbReference>
<keyword evidence="10" id="KW-0411">Iron-sulfur</keyword>
<dbReference type="PANTHER" id="PTHR48467">
    <property type="entry name" value="GLUTAMATE SYNTHASE 1 [NADH], CHLOROPLASTIC-LIKE"/>
    <property type="match status" value="1"/>
</dbReference>
<reference evidence="15 16" key="1">
    <citation type="journal article" date="2011" name="J. Bacteriol.">
        <title>Complete genome sequence of Amycolicicoccus subflavus DQS3-9A1T, an actinomycete isolated from crude oil-polluted soil.</title>
        <authorList>
            <person name="Cai M."/>
            <person name="Chen W.M."/>
            <person name="Nie Y."/>
            <person name="Chi C.Q."/>
            <person name="Wang Y.N."/>
            <person name="Tang Y.Q."/>
            <person name="Li G.Y."/>
            <person name="Wu X.L."/>
        </authorList>
    </citation>
    <scope>NUCLEOTIDE SEQUENCE [LARGE SCALE GENOMIC DNA]</scope>
    <source>
        <strain evidence="16">DSM 45089 / DQS3-9A1</strain>
    </source>
</reference>
<comment type="cofactor">
    <cofactor evidence="1 12">
        <name>FAD</name>
        <dbReference type="ChEBI" id="CHEBI:57692"/>
    </cofactor>
</comment>
<feature type="binding site" evidence="12">
    <location>
        <position position="114"/>
    </location>
    <ligand>
        <name>FAD</name>
        <dbReference type="ChEBI" id="CHEBI:57692"/>
    </ligand>
</feature>
<dbReference type="SUPFAM" id="SSF51971">
    <property type="entry name" value="Nucleotide-binding domain"/>
    <property type="match status" value="2"/>
</dbReference>
<dbReference type="RefSeq" id="WP_013807661.1">
    <property type="nucleotide sequence ID" value="NC_015564.1"/>
</dbReference>
<keyword evidence="7 13" id="KW-0521">NADP</keyword>
<dbReference type="InterPro" id="IPR055275">
    <property type="entry name" value="Ferredox_Rdtase"/>
</dbReference>
<dbReference type="STRING" id="443218.AS9A_2865"/>
<feature type="binding site" evidence="12">
    <location>
        <position position="134"/>
    </location>
    <ligand>
        <name>FAD</name>
        <dbReference type="ChEBI" id="CHEBI:57692"/>
    </ligand>
</feature>
<comment type="similarity">
    <text evidence="2">Belongs to the ferredoxin--NADP reductase type 1 family.</text>
</comment>
<evidence type="ECO:0000256" key="7">
    <source>
        <dbReference type="ARBA" id="ARBA00022857"/>
    </source>
</evidence>
<keyword evidence="4" id="KW-0285">Flavoprotein</keyword>
<dbReference type="KEGG" id="asd:AS9A_2865"/>
<evidence type="ECO:0000256" key="5">
    <source>
        <dbReference type="ARBA" id="ARBA00022723"/>
    </source>
</evidence>
<evidence type="ECO:0000256" key="11">
    <source>
        <dbReference type="ARBA" id="ARBA00047776"/>
    </source>
</evidence>
<dbReference type="Gene3D" id="3.30.70.20">
    <property type="match status" value="1"/>
</dbReference>
<evidence type="ECO:0000256" key="3">
    <source>
        <dbReference type="ARBA" id="ARBA00013223"/>
    </source>
</evidence>
<feature type="binding site" evidence="13">
    <location>
        <position position="305"/>
    </location>
    <ligand>
        <name>NADP(+)</name>
        <dbReference type="ChEBI" id="CHEBI:58349"/>
    </ligand>
</feature>
<evidence type="ECO:0000256" key="12">
    <source>
        <dbReference type="PIRSR" id="PIRSR000362-1"/>
    </source>
</evidence>
<feature type="domain" description="4Fe-4S ferredoxin-type" evidence="14">
    <location>
        <begin position="1"/>
        <end position="29"/>
    </location>
</feature>
<dbReference type="InterPro" id="IPR017900">
    <property type="entry name" value="4Fe4S_Fe_S_CS"/>
</dbReference>
<protein>
    <recommendedName>
        <fullName evidence="3">ferredoxin--NADP(+) reductase</fullName>
        <ecNumber evidence="3">1.18.1.2</ecNumber>
    </recommendedName>
</protein>
<dbReference type="eggNOG" id="COG0493">
    <property type="taxonomic scope" value="Bacteria"/>
</dbReference>
<dbReference type="GO" id="GO:0004324">
    <property type="term" value="F:ferredoxin-NADP+ reductase activity"/>
    <property type="evidence" value="ECO:0007669"/>
    <property type="project" value="UniProtKB-EC"/>
</dbReference>
<evidence type="ECO:0000256" key="9">
    <source>
        <dbReference type="ARBA" id="ARBA00023004"/>
    </source>
</evidence>
<keyword evidence="5" id="KW-0479">Metal-binding</keyword>
<feature type="binding site" evidence="12">
    <location>
        <position position="453"/>
    </location>
    <ligand>
        <name>FAD</name>
        <dbReference type="ChEBI" id="CHEBI:57692"/>
    </ligand>
</feature>
<keyword evidence="9" id="KW-0408">Iron</keyword>
<dbReference type="InterPro" id="IPR021163">
    <property type="entry name" value="Ferredox_Rdtase_adrenod"/>
</dbReference>
<evidence type="ECO:0000256" key="2">
    <source>
        <dbReference type="ARBA" id="ARBA00008312"/>
    </source>
</evidence>
<dbReference type="AlphaFoldDB" id="F6EJ80"/>
<comment type="catalytic activity">
    <reaction evidence="11">
        <text>2 reduced [2Fe-2S]-[ferredoxin] + NADP(+) + H(+) = 2 oxidized [2Fe-2S]-[ferredoxin] + NADPH</text>
        <dbReference type="Rhea" id="RHEA:20125"/>
        <dbReference type="Rhea" id="RHEA-COMP:10000"/>
        <dbReference type="Rhea" id="RHEA-COMP:10001"/>
        <dbReference type="ChEBI" id="CHEBI:15378"/>
        <dbReference type="ChEBI" id="CHEBI:33737"/>
        <dbReference type="ChEBI" id="CHEBI:33738"/>
        <dbReference type="ChEBI" id="CHEBI:57783"/>
        <dbReference type="ChEBI" id="CHEBI:58349"/>
        <dbReference type="EC" id="1.18.1.2"/>
    </reaction>
</comment>
<name>F6EJ80_HOYSD</name>
<dbReference type="GO" id="GO:0046872">
    <property type="term" value="F:metal ion binding"/>
    <property type="evidence" value="ECO:0007669"/>
    <property type="project" value="UniProtKB-KW"/>
</dbReference>
<evidence type="ECO:0000313" key="16">
    <source>
        <dbReference type="Proteomes" id="UP000009235"/>
    </source>
</evidence>
<dbReference type="PANTHER" id="PTHR48467:SF1">
    <property type="entry name" value="GLUTAMATE SYNTHASE 1 [NADH], CHLOROPLASTIC-LIKE"/>
    <property type="match status" value="1"/>
</dbReference>
<dbReference type="Proteomes" id="UP000009235">
    <property type="component" value="Chromosome"/>
</dbReference>
<dbReference type="InterPro" id="IPR023753">
    <property type="entry name" value="FAD/NAD-binding_dom"/>
</dbReference>
<evidence type="ECO:0000313" key="15">
    <source>
        <dbReference type="EMBL" id="AEF41312.1"/>
    </source>
</evidence>
<dbReference type="Gene3D" id="3.50.50.60">
    <property type="entry name" value="FAD/NAD(P)-binding domain"/>
    <property type="match status" value="1"/>
</dbReference>
<keyword evidence="8" id="KW-0560">Oxidoreductase</keyword>
<evidence type="ECO:0000259" key="14">
    <source>
        <dbReference type="PROSITE" id="PS51379"/>
    </source>
</evidence>
<keyword evidence="6 12" id="KW-0274">FAD</keyword>
<feature type="binding site" evidence="13">
    <location>
        <begin position="293"/>
        <end position="294"/>
    </location>
    <ligand>
        <name>NADP(+)</name>
        <dbReference type="ChEBI" id="CHEBI:58349"/>
    </ligand>
</feature>
<dbReference type="InterPro" id="IPR036188">
    <property type="entry name" value="FAD/NAD-bd_sf"/>
</dbReference>
<dbReference type="SUPFAM" id="SSF54862">
    <property type="entry name" value="4Fe-4S ferredoxins"/>
    <property type="match status" value="1"/>
</dbReference>
<dbReference type="PROSITE" id="PS51379">
    <property type="entry name" value="4FE4S_FER_2"/>
    <property type="match status" value="2"/>
</dbReference>
<evidence type="ECO:0000256" key="4">
    <source>
        <dbReference type="ARBA" id="ARBA00022630"/>
    </source>
</evidence>
<sequence length="549" mass="58998">MAHVITQACCNDASCLSVCPVDCIHPSPDEPGFATAEMLYIDPAGCIDCGACVDECPVSAIKPDDKLDETNRHFIDLNAAYYTDHQPIRRKPVALPLPSPPRRAHIAVIGSGPSAFYAAEQLLSQPGVSVDMFERLPTPYGLVRAGVAPDHQSTKAVTRMFAATAARRLFRYFLNVEVGRDITLDELTTRYDAVLHASGAAHDRRLGIDGEDLHGSVSATRFVAWYNGHPDFAHEQFDLSGETAVIVGNGNVALDVARILVSDPESLAPTDIADHALAALRRSKVREVVVLGRRGIADAAHTIGEFAALGNLRGVDIVIDPDDLRLPAATAAALADGTLDSMLAAKIRIAQRFSAQPITPGNRRIVMRYLVAPESIIGESTVAGISCVHNVYAEDSKVTATSLRFTTDTGLVIRAAGYRGSPIPGLPFDSGRCVVPNDEGRVSQTRGHYVAGWIKRGPTGGIGMNRICGRETARTILADLASGQLRSPEIPRGDVMDLLKTRGAHLIDADGWSRIDQHERSAGHRAGRPRVKLVDAAELEAVARRPKHE</sequence>
<dbReference type="EC" id="1.18.1.2" evidence="3"/>
<dbReference type="OrthoDB" id="289202at2"/>
<organism evidence="15 16">
    <name type="scientific">Hoyosella subflava (strain DSM 45089 / JCM 17490 / NBRC 109087 / DQS3-9A1)</name>
    <name type="common">Amycolicicoccus subflavus</name>
    <dbReference type="NCBI Taxonomy" id="443218"/>
    <lineage>
        <taxon>Bacteria</taxon>
        <taxon>Bacillati</taxon>
        <taxon>Actinomycetota</taxon>
        <taxon>Actinomycetes</taxon>
        <taxon>Mycobacteriales</taxon>
        <taxon>Hoyosellaceae</taxon>
        <taxon>Hoyosella</taxon>
    </lineage>
</organism>
<dbReference type="Pfam" id="PF07992">
    <property type="entry name" value="Pyr_redox_2"/>
    <property type="match status" value="1"/>
</dbReference>
<evidence type="ECO:0000256" key="13">
    <source>
        <dbReference type="PIRSR" id="PIRSR000362-2"/>
    </source>
</evidence>
<dbReference type="EMBL" id="CP002786">
    <property type="protein sequence ID" value="AEF41312.1"/>
    <property type="molecule type" value="Genomic_DNA"/>
</dbReference>
<feature type="binding site" evidence="12">
    <location>
        <begin position="460"/>
        <end position="462"/>
    </location>
    <ligand>
        <name>FAD</name>
        <dbReference type="ChEBI" id="CHEBI:57692"/>
    </ligand>
</feature>
<dbReference type="PROSITE" id="PS00198">
    <property type="entry name" value="4FE4S_FER_1"/>
    <property type="match status" value="1"/>
</dbReference>
<feature type="domain" description="4Fe-4S ferredoxin-type" evidence="14">
    <location>
        <begin position="37"/>
        <end position="66"/>
    </location>
</feature>
<dbReference type="GO" id="GO:0051536">
    <property type="term" value="F:iron-sulfur cluster binding"/>
    <property type="evidence" value="ECO:0007669"/>
    <property type="project" value="UniProtKB-KW"/>
</dbReference>
<evidence type="ECO:0000256" key="1">
    <source>
        <dbReference type="ARBA" id="ARBA00001974"/>
    </source>
</evidence>
<evidence type="ECO:0000256" key="10">
    <source>
        <dbReference type="ARBA" id="ARBA00023014"/>
    </source>
</evidence>
<dbReference type="PIRSF" id="PIRSF000362">
    <property type="entry name" value="FNR"/>
    <property type="match status" value="1"/>
</dbReference>
<dbReference type="PRINTS" id="PR00419">
    <property type="entry name" value="ADXRDTASE"/>
</dbReference>
<feature type="binding site" evidence="13">
    <location>
        <position position="460"/>
    </location>
    <ligand>
        <name>NADP(+)</name>
        <dbReference type="ChEBI" id="CHEBI:58349"/>
    </ligand>
</feature>
<evidence type="ECO:0000256" key="8">
    <source>
        <dbReference type="ARBA" id="ARBA00023002"/>
    </source>
</evidence>
<feature type="binding site" evidence="13">
    <location>
        <begin position="249"/>
        <end position="252"/>
    </location>
    <ligand>
        <name>NADP(+)</name>
        <dbReference type="ChEBI" id="CHEBI:58349"/>
    </ligand>
</feature>
<gene>
    <name evidence="15" type="ordered locus">AS9A_2865</name>
</gene>
<accession>F6EJ80</accession>
<proteinExistence type="inferred from homology"/>
<feature type="binding site" evidence="12">
    <location>
        <position position="178"/>
    </location>
    <ligand>
        <name>FAD</name>
        <dbReference type="ChEBI" id="CHEBI:57692"/>
    </ligand>
</feature>
<dbReference type="Gene3D" id="3.40.50.720">
    <property type="entry name" value="NAD(P)-binding Rossmann-like Domain"/>
    <property type="match status" value="1"/>
</dbReference>
<feature type="binding site" evidence="12">
    <location>
        <position position="142"/>
    </location>
    <ligand>
        <name>FAD</name>
        <dbReference type="ChEBI" id="CHEBI:57692"/>
    </ligand>
</feature>
<keyword evidence="16" id="KW-1185">Reference proteome</keyword>
<dbReference type="InterPro" id="IPR017896">
    <property type="entry name" value="4Fe4S_Fe-S-bd"/>
</dbReference>
<dbReference type="HOGENOM" id="CLU_024722_4_1_11"/>